<dbReference type="GO" id="GO:0016020">
    <property type="term" value="C:membrane"/>
    <property type="evidence" value="ECO:0007669"/>
    <property type="project" value="UniProtKB-SubCell"/>
</dbReference>
<comment type="caution">
    <text evidence="9">The sequence shown here is derived from an EMBL/GenBank/DDBJ whole genome shotgun (WGS) entry which is preliminary data.</text>
</comment>
<dbReference type="InterPro" id="IPR003995">
    <property type="entry name" value="RTX_toxin_determinant-A"/>
</dbReference>
<evidence type="ECO:0000256" key="3">
    <source>
        <dbReference type="ARBA" id="ARBA00022525"/>
    </source>
</evidence>
<dbReference type="InterPro" id="IPR050557">
    <property type="entry name" value="RTX_toxin/Mannuronan_C5-epim"/>
</dbReference>
<evidence type="ECO:0000256" key="6">
    <source>
        <dbReference type="ARBA" id="ARBA00023026"/>
    </source>
</evidence>
<evidence type="ECO:0000256" key="5">
    <source>
        <dbReference type="ARBA" id="ARBA00022737"/>
    </source>
</evidence>
<evidence type="ECO:0000313" key="10">
    <source>
        <dbReference type="Proteomes" id="UP000295142"/>
    </source>
</evidence>
<dbReference type="InterPro" id="IPR011049">
    <property type="entry name" value="Serralysin-like_metalloprot_C"/>
</dbReference>
<dbReference type="EMBL" id="SLWW01000022">
    <property type="protein sequence ID" value="TCO68856.1"/>
    <property type="molecule type" value="Genomic_DNA"/>
</dbReference>
<dbReference type="Pfam" id="PF00353">
    <property type="entry name" value="HemolysinCabind"/>
    <property type="match status" value="6"/>
</dbReference>
<keyword evidence="4" id="KW-0800">Toxin</keyword>
<keyword evidence="3" id="KW-0964">Secreted</keyword>
<dbReference type="SUPFAM" id="SSF51294">
    <property type="entry name" value="Hedgehog/intein (Hint) domain"/>
    <property type="match status" value="1"/>
</dbReference>
<dbReference type="Proteomes" id="UP000295142">
    <property type="component" value="Unassembled WGS sequence"/>
</dbReference>
<dbReference type="GO" id="GO:0005576">
    <property type="term" value="C:extracellular region"/>
    <property type="evidence" value="ECO:0007669"/>
    <property type="project" value="UniProtKB-SubCell"/>
</dbReference>
<evidence type="ECO:0000256" key="2">
    <source>
        <dbReference type="ARBA" id="ARBA00004613"/>
    </source>
</evidence>
<dbReference type="InterPro" id="IPR028992">
    <property type="entry name" value="Hedgehog/Intein_dom"/>
</dbReference>
<evidence type="ECO:0000256" key="4">
    <source>
        <dbReference type="ARBA" id="ARBA00022656"/>
    </source>
</evidence>
<dbReference type="PANTHER" id="PTHR38340">
    <property type="entry name" value="S-LAYER PROTEIN"/>
    <property type="match status" value="1"/>
</dbReference>
<organism evidence="9 10">
    <name type="scientific">Rhodovulum euryhalinum</name>
    <dbReference type="NCBI Taxonomy" id="35805"/>
    <lineage>
        <taxon>Bacteria</taxon>
        <taxon>Pseudomonadati</taxon>
        <taxon>Pseudomonadota</taxon>
        <taxon>Alphaproteobacteria</taxon>
        <taxon>Rhodobacterales</taxon>
        <taxon>Paracoccaceae</taxon>
        <taxon>Rhodovulum</taxon>
    </lineage>
</organism>
<dbReference type="PRINTS" id="PR00313">
    <property type="entry name" value="CABNDNGRPT"/>
</dbReference>
<dbReference type="InterPro" id="IPR036844">
    <property type="entry name" value="Hint_dom_sf"/>
</dbReference>
<dbReference type="OrthoDB" id="6305173at2"/>
<sequence>MATTSFDVIYLGLLPRIDTTQGNETAENAAGILGTYGSTTDPLFSDVSTLVSTRLSEDDDTTYDTDNDGGYDTFRIDGGADQQFDAVATYYATLTYADGTTAAITAVIFQDTSGRTYLAPEATLNADQAALTAKPIVSLTLNSVVFNTGDMGGFREFANFIEPVDGTAGADSMATGHIDADGDKITSGNDLIDGHEGDDTLSGGEGTDTVFGGAGNDVLYGSGGSGNVLYGGIGDDVLWNGSGNDSAYGEDGNDLLHADQGADYLDGGAGDDTFSVDTVWGPFGSDTIAGGETGETLGDLIDLGGMGGGVTVTYTGDEAGWIGDGASTLTFSEIERLALTDLADRLDASGATVGIDVDAGSGNDTITGGSGDDTILGGIDHDSLSGGLGNDSLDGGANNDSLFGDDGNDTLDGGIGSDTIYGGNDDDLIFGGGNTGNADSLYGGSGNDTIYGGDGAGYDRLYGEDGDDFLDGRLGNDTLIGGLGADTLIGGAGDDLLTGEDGNDLVLGGAGSDSLFGGAGTDTVSYADATGPMSINLDFGMAADSLFTEMDQLSGFEAVIGSDFDDTISGGAADETLLGGTGDDWLAGNAGADVLTGGDGDDTFAYAAGGGADTITDFNAGNTGTLSDGDVTNNDVIDLSAFYDNLQELYADQADDGVLNQSNTLDAKGRTVDYSDNDQFGTGSLTITGATADTNFYTVENTGVVCFAMGTRIATPSGDVPIEALRVGDPVITCDNGVQPIVWIGRRHLSAPDLDVAPNLRPVRLAAELVGGNAPLVVSPQHGVLLREGSEERLIRAIHLARLGGGQARIMLGRRKITYFHIMFEAHQIIFANGAPCESFYPGPEALRGVGPSGRAELLAFFLAIKGGDVQLGYGPTSRPFARRNTLPDHLRSLSVVPC</sequence>
<keyword evidence="6" id="KW-0843">Virulence</keyword>
<accession>A0A4R2KEU6</accession>
<dbReference type="SUPFAM" id="SSF51120">
    <property type="entry name" value="beta-Roll"/>
    <property type="match status" value="4"/>
</dbReference>
<dbReference type="AlphaFoldDB" id="A0A4R2KEU6"/>
<dbReference type="PANTHER" id="PTHR38340:SF1">
    <property type="entry name" value="S-LAYER PROTEIN"/>
    <property type="match status" value="1"/>
</dbReference>
<dbReference type="RefSeq" id="WP_132546687.1">
    <property type="nucleotide sequence ID" value="NZ_SLWW01000022.1"/>
</dbReference>
<comment type="subcellular location">
    <subcellularLocation>
        <location evidence="1">Membrane</location>
    </subcellularLocation>
    <subcellularLocation>
        <location evidence="2">Secreted</location>
    </subcellularLocation>
</comment>
<dbReference type="GO" id="GO:0005509">
    <property type="term" value="F:calcium ion binding"/>
    <property type="evidence" value="ECO:0007669"/>
    <property type="project" value="InterPro"/>
</dbReference>
<name>A0A4R2KEU6_9RHOB</name>
<dbReference type="PROSITE" id="PS00330">
    <property type="entry name" value="HEMOLYSIN_CALCIUM"/>
    <property type="match status" value="5"/>
</dbReference>
<dbReference type="InterPro" id="IPR001343">
    <property type="entry name" value="Hemolysn_Ca-bd"/>
</dbReference>
<evidence type="ECO:0000313" key="9">
    <source>
        <dbReference type="EMBL" id="TCO68856.1"/>
    </source>
</evidence>
<evidence type="ECO:0000256" key="7">
    <source>
        <dbReference type="ARBA" id="ARBA00023136"/>
    </source>
</evidence>
<evidence type="ECO:0000256" key="1">
    <source>
        <dbReference type="ARBA" id="ARBA00004370"/>
    </source>
</evidence>
<dbReference type="Pfam" id="PF13403">
    <property type="entry name" value="Hint_2"/>
    <property type="match status" value="1"/>
</dbReference>
<keyword evidence="10" id="KW-1185">Reference proteome</keyword>
<dbReference type="InterPro" id="IPR018511">
    <property type="entry name" value="Hemolysin-typ_Ca-bd_CS"/>
</dbReference>
<gene>
    <name evidence="9" type="ORF">EV655_12234</name>
</gene>
<reference evidence="9 10" key="1">
    <citation type="submission" date="2019-03" db="EMBL/GenBank/DDBJ databases">
        <title>Genomic Encyclopedia of Type Strains, Phase IV (KMG-IV): sequencing the most valuable type-strain genomes for metagenomic binning, comparative biology and taxonomic classification.</title>
        <authorList>
            <person name="Goeker M."/>
        </authorList>
    </citation>
    <scope>NUCLEOTIDE SEQUENCE [LARGE SCALE GENOMIC DNA]</scope>
    <source>
        <strain evidence="9 10">DSM 4868</strain>
    </source>
</reference>
<evidence type="ECO:0000259" key="8">
    <source>
        <dbReference type="Pfam" id="PF13403"/>
    </source>
</evidence>
<keyword evidence="7" id="KW-0472">Membrane</keyword>
<proteinExistence type="predicted"/>
<keyword evidence="5" id="KW-0677">Repeat</keyword>
<dbReference type="GO" id="GO:0090729">
    <property type="term" value="F:toxin activity"/>
    <property type="evidence" value="ECO:0007669"/>
    <property type="project" value="UniProtKB-KW"/>
</dbReference>
<feature type="domain" description="Hedgehog/Intein (Hint)" evidence="8">
    <location>
        <begin position="705"/>
        <end position="843"/>
    </location>
</feature>
<dbReference type="Gene3D" id="2.150.10.10">
    <property type="entry name" value="Serralysin-like metalloprotease, C-terminal"/>
    <property type="match status" value="5"/>
</dbReference>
<protein>
    <submittedName>
        <fullName evidence="9">Ca2+-binding RTX toxin-like protein</fullName>
    </submittedName>
</protein>
<dbReference type="PRINTS" id="PR01488">
    <property type="entry name" value="RTXTOXINA"/>
</dbReference>